<protein>
    <recommendedName>
        <fullName evidence="3">Sulfotransferase</fullName>
        <ecNumber evidence="3">2.8.2.-</ecNumber>
    </recommendedName>
</protein>
<dbReference type="GO" id="GO:0051923">
    <property type="term" value="P:sulfation"/>
    <property type="evidence" value="ECO:0000318"/>
    <property type="project" value="GO_Central"/>
</dbReference>
<dbReference type="Proteomes" id="UP000030748">
    <property type="component" value="Unassembled WGS sequence"/>
</dbReference>
<gene>
    <name evidence="6" type="ORF">MIMGU_mgv1a025819mg</name>
</gene>
<dbReference type="InterPro" id="IPR000863">
    <property type="entry name" value="Sulfotransferase_dom"/>
</dbReference>
<sequence>DGVRFVKYQGFWCALYLFRQILSSQKHFKAKDSDIILASLPKSGTTCLKSLTFSTVHHNINPNHDETLFSLAILLIFFLTSNSIVIGIKKIPISKTFKIPGLTCLCIASPSPSKSKCRIIYICGNPLDMFIPYLHFSLENKFVKVVTPVELDEAFDIFCRGINYIMGPFWDHVLGFWTHLENPQDIGFNVKKIAEFLECRFSLEEEEQGVVEEITKLCSFENLKKLEVNKNGHVYGILKKSSYFRKGEVVDWMNYLTPAMAERMDKLIETKFKGSGLVFTRSKAMKN</sequence>
<feature type="transmembrane region" description="Helical" evidence="4">
    <location>
        <begin position="68"/>
        <end position="88"/>
    </location>
</feature>
<keyword evidence="4" id="KW-1133">Transmembrane helix</keyword>
<evidence type="ECO:0000259" key="5">
    <source>
        <dbReference type="Pfam" id="PF00685"/>
    </source>
</evidence>
<dbReference type="eggNOG" id="KOG1584">
    <property type="taxonomic scope" value="Eukaryota"/>
</dbReference>
<keyword evidence="2 3" id="KW-0808">Transferase</keyword>
<evidence type="ECO:0000256" key="4">
    <source>
        <dbReference type="SAM" id="Phobius"/>
    </source>
</evidence>
<keyword evidence="4" id="KW-0472">Membrane</keyword>
<feature type="domain" description="Sulfotransferase" evidence="5">
    <location>
        <begin position="32"/>
        <end position="276"/>
    </location>
</feature>
<dbReference type="AlphaFoldDB" id="A0A022QAH1"/>
<dbReference type="Pfam" id="PF00685">
    <property type="entry name" value="Sulfotransfer_1"/>
    <property type="match status" value="1"/>
</dbReference>
<dbReference type="EC" id="2.8.2.-" evidence="3"/>
<dbReference type="PANTHER" id="PTHR11783">
    <property type="entry name" value="SULFOTRANSFERASE SULT"/>
    <property type="match status" value="1"/>
</dbReference>
<accession>A0A022QAH1</accession>
<keyword evidence="7" id="KW-1185">Reference proteome</keyword>
<dbReference type="GO" id="GO:0005737">
    <property type="term" value="C:cytoplasm"/>
    <property type="evidence" value="ECO:0000318"/>
    <property type="project" value="GO_Central"/>
</dbReference>
<dbReference type="EMBL" id="KI632130">
    <property type="protein sequence ID" value="EYU24258.1"/>
    <property type="molecule type" value="Genomic_DNA"/>
</dbReference>
<dbReference type="InterPro" id="IPR027417">
    <property type="entry name" value="P-loop_NTPase"/>
</dbReference>
<dbReference type="GO" id="GO:0008146">
    <property type="term" value="F:sulfotransferase activity"/>
    <property type="evidence" value="ECO:0000318"/>
    <property type="project" value="GO_Central"/>
</dbReference>
<dbReference type="PhylomeDB" id="A0A022QAH1"/>
<organism evidence="6 7">
    <name type="scientific">Erythranthe guttata</name>
    <name type="common">Yellow monkey flower</name>
    <name type="synonym">Mimulus guttatus</name>
    <dbReference type="NCBI Taxonomy" id="4155"/>
    <lineage>
        <taxon>Eukaryota</taxon>
        <taxon>Viridiplantae</taxon>
        <taxon>Streptophyta</taxon>
        <taxon>Embryophyta</taxon>
        <taxon>Tracheophyta</taxon>
        <taxon>Spermatophyta</taxon>
        <taxon>Magnoliopsida</taxon>
        <taxon>eudicotyledons</taxon>
        <taxon>Gunneridae</taxon>
        <taxon>Pentapetalae</taxon>
        <taxon>asterids</taxon>
        <taxon>lamiids</taxon>
        <taxon>Lamiales</taxon>
        <taxon>Phrymaceae</taxon>
        <taxon>Erythranthe</taxon>
    </lineage>
</organism>
<dbReference type="Gene3D" id="3.40.50.300">
    <property type="entry name" value="P-loop containing nucleotide triphosphate hydrolases"/>
    <property type="match status" value="1"/>
</dbReference>
<feature type="non-terminal residue" evidence="6">
    <location>
        <position position="1"/>
    </location>
</feature>
<evidence type="ECO:0000256" key="1">
    <source>
        <dbReference type="ARBA" id="ARBA00005771"/>
    </source>
</evidence>
<reference evidence="6 7" key="1">
    <citation type="journal article" date="2013" name="Proc. Natl. Acad. Sci. U.S.A.">
        <title>Fine-scale variation in meiotic recombination in Mimulus inferred from population shotgun sequencing.</title>
        <authorList>
            <person name="Hellsten U."/>
            <person name="Wright K.M."/>
            <person name="Jenkins J."/>
            <person name="Shu S."/>
            <person name="Yuan Y."/>
            <person name="Wessler S.R."/>
            <person name="Schmutz J."/>
            <person name="Willis J.H."/>
            <person name="Rokhsar D.S."/>
        </authorList>
    </citation>
    <scope>NUCLEOTIDE SEQUENCE [LARGE SCALE GENOMIC DNA]</scope>
    <source>
        <strain evidence="7">cv. DUN x IM62</strain>
    </source>
</reference>
<evidence type="ECO:0000256" key="3">
    <source>
        <dbReference type="RuleBase" id="RU361155"/>
    </source>
</evidence>
<evidence type="ECO:0000313" key="7">
    <source>
        <dbReference type="Proteomes" id="UP000030748"/>
    </source>
</evidence>
<name>A0A022QAH1_ERYGU</name>
<dbReference type="SUPFAM" id="SSF52540">
    <property type="entry name" value="P-loop containing nucleoside triphosphate hydrolases"/>
    <property type="match status" value="1"/>
</dbReference>
<comment type="similarity">
    <text evidence="1 3">Belongs to the sulfotransferase 1 family.</text>
</comment>
<proteinExistence type="inferred from homology"/>
<evidence type="ECO:0000256" key="2">
    <source>
        <dbReference type="ARBA" id="ARBA00022679"/>
    </source>
</evidence>
<keyword evidence="4" id="KW-0812">Transmembrane</keyword>
<evidence type="ECO:0000313" key="6">
    <source>
        <dbReference type="EMBL" id="EYU24258.1"/>
    </source>
</evidence>